<dbReference type="GO" id="GO:0005829">
    <property type="term" value="C:cytosol"/>
    <property type="evidence" value="ECO:0007669"/>
    <property type="project" value="TreeGrafter"/>
</dbReference>
<evidence type="ECO:0000256" key="2">
    <source>
        <dbReference type="ARBA" id="ARBA00008226"/>
    </source>
</evidence>
<evidence type="ECO:0000256" key="7">
    <source>
        <dbReference type="ARBA" id="ARBA00022917"/>
    </source>
</evidence>
<sequence length="725" mass="78942">MDFLLEIGVEDLPSRFLTPALDDLAALLHRKLTESDLGFDEITALGTPRRLAVHVSGLAERQPERTDLKLGPPIHVAYDGEGNPTPAAISFAAKFGLTEADLRIAQTPKGQRVQVEMKTGGASTVDLLPGIAESLVAELPLPKAMRWGAGEVRFLRPIRWLAALAGDAVLPLEIGEVKAGRRSRGHRFLADSEFELPDASLEGYRLACLEHHVIPDGTAVDDEGNVQKPGERYTHLKKRLEELLSAHGKVRVDEELLLDVTNAVEHPTCLEGGFEERFLELPEVVVSSVLKEYQKYFEVRDASGKLLPRFIVVRDGGDRNAVGVVAGHERVLRARLTDAAFFWEQDRKRSLASLTEELADLQFIKGLGSYSDKRNRLLTLVQSVNAEGFCDADPTVAGHLERAASLAKQDLLTRLVVEFTGLQGLIGGDLARTQKEPEPVWRAVSEQYLPKGFTGRADELPQTAVGCLLALLDRLDTLAGCFAVGLSPTGSRDPYGLRRAARGIIGIAAGVEGHEPTGFDHARLDLDPLLHIAVSNFTGTTKKAFDEGEVCGKLVTFIAERALRLLGELGLPTDAARAALGAYPTRPWSVWRSAHSLARAKGSIEFADVAAGYKRACNILRQADKEFGLTVLKAFDANKLEKDEERRLSELLARDGKAVADAVGRGDFDAALGKIAGFREAIDRFFDEVTVFTDSEGLRDNRLALLNELVGVFGLVGDLSLIQAE</sequence>
<comment type="subcellular location">
    <subcellularLocation>
        <location evidence="1 10">Cytoplasm</location>
    </subcellularLocation>
</comment>
<comment type="subunit">
    <text evidence="10">Tetramer of two alpha and two beta subunits.</text>
</comment>
<accession>A0A1F5FFP0</accession>
<comment type="catalytic activity">
    <reaction evidence="9 10">
        <text>tRNA(Gly) + glycine + ATP = glycyl-tRNA(Gly) + AMP + diphosphate</text>
        <dbReference type="Rhea" id="RHEA:16013"/>
        <dbReference type="Rhea" id="RHEA-COMP:9664"/>
        <dbReference type="Rhea" id="RHEA-COMP:9683"/>
        <dbReference type="ChEBI" id="CHEBI:30616"/>
        <dbReference type="ChEBI" id="CHEBI:33019"/>
        <dbReference type="ChEBI" id="CHEBI:57305"/>
        <dbReference type="ChEBI" id="CHEBI:78442"/>
        <dbReference type="ChEBI" id="CHEBI:78522"/>
        <dbReference type="ChEBI" id="CHEBI:456215"/>
        <dbReference type="EC" id="6.1.1.14"/>
    </reaction>
</comment>
<evidence type="ECO:0000256" key="10">
    <source>
        <dbReference type="HAMAP-Rule" id="MF_00255"/>
    </source>
</evidence>
<feature type="domain" description="DALR anticodon binding" evidence="11">
    <location>
        <begin position="612"/>
        <end position="708"/>
    </location>
</feature>
<evidence type="ECO:0000313" key="13">
    <source>
        <dbReference type="Proteomes" id="UP000177187"/>
    </source>
</evidence>
<evidence type="ECO:0000313" key="12">
    <source>
        <dbReference type="EMBL" id="OGD78459.1"/>
    </source>
</evidence>
<evidence type="ECO:0000256" key="3">
    <source>
        <dbReference type="ARBA" id="ARBA00022490"/>
    </source>
</evidence>
<keyword evidence="7 10" id="KW-0648">Protein biosynthesis</keyword>
<dbReference type="InterPro" id="IPR015944">
    <property type="entry name" value="Gly-tRNA-synth_bsu"/>
</dbReference>
<dbReference type="AlphaFoldDB" id="A0A1F5FFP0"/>
<dbReference type="NCBIfam" id="TIGR00211">
    <property type="entry name" value="glyS"/>
    <property type="match status" value="1"/>
</dbReference>
<evidence type="ECO:0000259" key="11">
    <source>
        <dbReference type="Pfam" id="PF05746"/>
    </source>
</evidence>
<evidence type="ECO:0000256" key="6">
    <source>
        <dbReference type="ARBA" id="ARBA00022840"/>
    </source>
</evidence>
<comment type="similarity">
    <text evidence="2 10">Belongs to the class-II aminoacyl-tRNA synthetase family.</text>
</comment>
<evidence type="ECO:0000256" key="5">
    <source>
        <dbReference type="ARBA" id="ARBA00022741"/>
    </source>
</evidence>
<keyword evidence="3 10" id="KW-0963">Cytoplasm</keyword>
<dbReference type="GO" id="GO:0005524">
    <property type="term" value="F:ATP binding"/>
    <property type="evidence" value="ECO:0007669"/>
    <property type="project" value="UniProtKB-UniRule"/>
</dbReference>
<dbReference type="Pfam" id="PF05746">
    <property type="entry name" value="DALR_1"/>
    <property type="match status" value="1"/>
</dbReference>
<reference evidence="12 13" key="1">
    <citation type="journal article" date="2016" name="Nat. Commun.">
        <title>Thousands of microbial genomes shed light on interconnected biogeochemical processes in an aquifer system.</title>
        <authorList>
            <person name="Anantharaman K."/>
            <person name="Brown C.T."/>
            <person name="Hug L.A."/>
            <person name="Sharon I."/>
            <person name="Castelle C.J."/>
            <person name="Probst A.J."/>
            <person name="Thomas B.C."/>
            <person name="Singh A."/>
            <person name="Wilkins M.J."/>
            <person name="Karaoz U."/>
            <person name="Brodie E.L."/>
            <person name="Williams K.H."/>
            <person name="Hubbard S.S."/>
            <person name="Banfield J.F."/>
        </authorList>
    </citation>
    <scope>NUCLEOTIDE SEQUENCE [LARGE SCALE GENOMIC DNA]</scope>
</reference>
<keyword evidence="6 10" id="KW-0067">ATP-binding</keyword>
<dbReference type="GO" id="GO:0004820">
    <property type="term" value="F:glycine-tRNA ligase activity"/>
    <property type="evidence" value="ECO:0007669"/>
    <property type="project" value="UniProtKB-UniRule"/>
</dbReference>
<dbReference type="PANTHER" id="PTHR30075">
    <property type="entry name" value="GLYCYL-TRNA SYNTHETASE"/>
    <property type="match status" value="1"/>
</dbReference>
<dbReference type="GO" id="GO:0006420">
    <property type="term" value="P:arginyl-tRNA aminoacylation"/>
    <property type="evidence" value="ECO:0007669"/>
    <property type="project" value="InterPro"/>
</dbReference>
<dbReference type="Pfam" id="PF02092">
    <property type="entry name" value="tRNA_synt_2f"/>
    <property type="match status" value="1"/>
</dbReference>
<dbReference type="EMBL" id="MFAF01000035">
    <property type="protein sequence ID" value="OGD78459.1"/>
    <property type="molecule type" value="Genomic_DNA"/>
</dbReference>
<dbReference type="PROSITE" id="PS50861">
    <property type="entry name" value="AA_TRNA_LIGASE_II_GLYAB"/>
    <property type="match status" value="1"/>
</dbReference>
<dbReference type="PANTHER" id="PTHR30075:SF2">
    <property type="entry name" value="GLYCINE--TRNA LIGASE, CHLOROPLASTIC_MITOCHONDRIAL 2"/>
    <property type="match status" value="1"/>
</dbReference>
<organism evidence="12 13">
    <name type="scientific">Candidatus Coatesbacteria bacterium RBG_13_66_14</name>
    <dbReference type="NCBI Taxonomy" id="1817816"/>
    <lineage>
        <taxon>Bacteria</taxon>
        <taxon>Candidatus Coatesiibacteriota</taxon>
    </lineage>
</organism>
<proteinExistence type="inferred from homology"/>
<dbReference type="Gene3D" id="1.10.730.10">
    <property type="entry name" value="Isoleucyl-tRNA Synthetase, Domain 1"/>
    <property type="match status" value="1"/>
</dbReference>
<dbReference type="STRING" id="1817816.A2Y64_05800"/>
<dbReference type="EC" id="6.1.1.14" evidence="10"/>
<comment type="caution">
    <text evidence="12">The sequence shown here is derived from an EMBL/GenBank/DDBJ whole genome shotgun (WGS) entry which is preliminary data.</text>
</comment>
<dbReference type="Proteomes" id="UP000177187">
    <property type="component" value="Unassembled WGS sequence"/>
</dbReference>
<dbReference type="HAMAP" id="MF_00255">
    <property type="entry name" value="Gly_tRNA_synth_beta"/>
    <property type="match status" value="1"/>
</dbReference>
<dbReference type="InterPro" id="IPR006194">
    <property type="entry name" value="Gly-tRNA-synth_heterodimer"/>
</dbReference>
<evidence type="ECO:0000256" key="4">
    <source>
        <dbReference type="ARBA" id="ARBA00022598"/>
    </source>
</evidence>
<evidence type="ECO:0000256" key="9">
    <source>
        <dbReference type="ARBA" id="ARBA00047937"/>
    </source>
</evidence>
<dbReference type="InterPro" id="IPR008909">
    <property type="entry name" value="DALR_anticod-bd"/>
</dbReference>
<keyword evidence="8 10" id="KW-0030">Aminoacyl-tRNA synthetase</keyword>
<dbReference type="GO" id="GO:0006426">
    <property type="term" value="P:glycyl-tRNA aminoacylation"/>
    <property type="evidence" value="ECO:0007669"/>
    <property type="project" value="UniProtKB-UniRule"/>
</dbReference>
<dbReference type="GO" id="GO:0004814">
    <property type="term" value="F:arginine-tRNA ligase activity"/>
    <property type="evidence" value="ECO:0007669"/>
    <property type="project" value="InterPro"/>
</dbReference>
<keyword evidence="4 10" id="KW-0436">Ligase</keyword>
<protein>
    <recommendedName>
        <fullName evidence="10">Glycine--tRNA ligase beta subunit</fullName>
        <ecNumber evidence="10">6.1.1.14</ecNumber>
    </recommendedName>
    <alternativeName>
        <fullName evidence="10">Glycyl-tRNA synthetase beta subunit</fullName>
        <shortName evidence="10">GlyRS</shortName>
    </alternativeName>
</protein>
<keyword evidence="5 10" id="KW-0547">Nucleotide-binding</keyword>
<evidence type="ECO:0000256" key="8">
    <source>
        <dbReference type="ARBA" id="ARBA00023146"/>
    </source>
</evidence>
<evidence type="ECO:0000256" key="1">
    <source>
        <dbReference type="ARBA" id="ARBA00004496"/>
    </source>
</evidence>
<gene>
    <name evidence="10" type="primary">glyS</name>
    <name evidence="12" type="ORF">A2Y64_05800</name>
</gene>
<dbReference type="PRINTS" id="PR01045">
    <property type="entry name" value="TRNASYNTHGB"/>
</dbReference>
<name>A0A1F5FFP0_9BACT</name>